<protein>
    <submittedName>
        <fullName evidence="7">DNA-directed RNA polymerase specialized sigma subunit, sigma24 family</fullName>
    </submittedName>
</protein>
<sequence length="607" mass="63693">MNDHLLVEALRARDPSAPAAVYDAHARRLYAYCWFQLRCRDTAQVALRDTFIVAEAHIGRLRDPHRFRAWLYAIARLECARHMPLRDKTPDMPVASHDQEDVDRRITAWQAVLALRPTSREILELSIRHRLPVPDLAAVMGLSLKDAQDALELARAELEDTLVAEILLQQGPYGCGRRALLLRERGGESGHELSGRLRRHAEVCSVCGSHCPRSVSAKKVYGLLPDARPAAELRLRVMSCFLDPELVGYRLFVATRVTEFASDGFPVQGPRPGRAARQGGEGSWLGRFRRAPASAHEAGIGAQAVRAAVVCAVVALLSGGGVASMYGLLGTGGGSRETATGGPQPTVVPGISQTPGDGRPSEMTPDGSGPFDIAPVSATFPFGARASSAPPIAVPEPPPVPVSGTESTTPAGVLVVSPLYLDLAGGSEGFIEVRAQDGPVSWKTDADGPVRVSPSSGRLQSGQAATLRVQVSRKPDERGTGTVTFRPGAVQVHVTWRKDAPPDPGPSPTPTGSGSASPSGPSETQRPGEPGATPTDTERPGSSQPAPTPSTPEPSPSTPEPAPTTPEPAPSTPAPTSPPGSTPEATPSPTGRSSDESSSSAEPVSTA</sequence>
<dbReference type="Gene3D" id="1.10.1740.10">
    <property type="match status" value="1"/>
</dbReference>
<dbReference type="SUPFAM" id="SSF88946">
    <property type="entry name" value="Sigma2 domain of RNA polymerase sigma factors"/>
    <property type="match status" value="1"/>
</dbReference>
<reference evidence="7 8" key="1">
    <citation type="submission" date="2017-06" db="EMBL/GenBank/DDBJ databases">
        <authorList>
            <person name="Kim H.J."/>
            <person name="Triplett B.A."/>
        </authorList>
    </citation>
    <scope>NUCLEOTIDE SEQUENCE [LARGE SCALE GENOMIC DNA]</scope>
    <source>
        <strain evidence="7 8">DSM 44715</strain>
    </source>
</reference>
<evidence type="ECO:0000256" key="1">
    <source>
        <dbReference type="ARBA" id="ARBA00023015"/>
    </source>
</evidence>
<evidence type="ECO:0000313" key="8">
    <source>
        <dbReference type="Proteomes" id="UP000198318"/>
    </source>
</evidence>
<dbReference type="InterPro" id="IPR039425">
    <property type="entry name" value="RNA_pol_sigma-70-like"/>
</dbReference>
<keyword evidence="7" id="KW-0240">DNA-directed RNA polymerase</keyword>
<dbReference type="GO" id="GO:0000428">
    <property type="term" value="C:DNA-directed RNA polymerase complex"/>
    <property type="evidence" value="ECO:0007669"/>
    <property type="project" value="UniProtKB-KW"/>
</dbReference>
<accession>A0A239MW17</accession>
<dbReference type="EMBL" id="FZOR01000032">
    <property type="protein sequence ID" value="SNT46700.1"/>
    <property type="molecule type" value="Genomic_DNA"/>
</dbReference>
<dbReference type="PRINTS" id="PR01217">
    <property type="entry name" value="PRICHEXTENSN"/>
</dbReference>
<dbReference type="InterPro" id="IPR036388">
    <property type="entry name" value="WH-like_DNA-bd_sf"/>
</dbReference>
<organism evidence="7 8">
    <name type="scientific">Actinomadura meyerae</name>
    <dbReference type="NCBI Taxonomy" id="240840"/>
    <lineage>
        <taxon>Bacteria</taxon>
        <taxon>Bacillati</taxon>
        <taxon>Actinomycetota</taxon>
        <taxon>Actinomycetes</taxon>
        <taxon>Streptosporangiales</taxon>
        <taxon>Thermomonosporaceae</taxon>
        <taxon>Actinomadura</taxon>
    </lineage>
</organism>
<dbReference type="AlphaFoldDB" id="A0A239MW17"/>
<evidence type="ECO:0000313" key="7">
    <source>
        <dbReference type="EMBL" id="SNT46700.1"/>
    </source>
</evidence>
<keyword evidence="8" id="KW-1185">Reference proteome</keyword>
<name>A0A239MW17_9ACTN</name>
<proteinExistence type="predicted"/>
<feature type="compositionally biased region" description="Low complexity" evidence="5">
    <location>
        <begin position="510"/>
        <end position="522"/>
    </location>
</feature>
<feature type="compositionally biased region" description="Pro residues" evidence="5">
    <location>
        <begin position="546"/>
        <end position="581"/>
    </location>
</feature>
<keyword evidence="3" id="KW-0238">DNA-binding</keyword>
<dbReference type="InterPro" id="IPR007627">
    <property type="entry name" value="RNA_pol_sigma70_r2"/>
</dbReference>
<dbReference type="Gene3D" id="1.10.10.10">
    <property type="entry name" value="Winged helix-like DNA-binding domain superfamily/Winged helix DNA-binding domain"/>
    <property type="match status" value="1"/>
</dbReference>
<feature type="compositionally biased region" description="Polar residues" evidence="5">
    <location>
        <begin position="453"/>
        <end position="464"/>
    </location>
</feature>
<keyword evidence="2" id="KW-0731">Sigma factor</keyword>
<evidence type="ECO:0000256" key="3">
    <source>
        <dbReference type="ARBA" id="ARBA00023125"/>
    </source>
</evidence>
<evidence type="ECO:0000256" key="4">
    <source>
        <dbReference type="ARBA" id="ARBA00023163"/>
    </source>
</evidence>
<dbReference type="GO" id="GO:0006352">
    <property type="term" value="P:DNA-templated transcription initiation"/>
    <property type="evidence" value="ECO:0007669"/>
    <property type="project" value="InterPro"/>
</dbReference>
<dbReference type="GO" id="GO:0003677">
    <property type="term" value="F:DNA binding"/>
    <property type="evidence" value="ECO:0007669"/>
    <property type="project" value="UniProtKB-KW"/>
</dbReference>
<feature type="domain" description="RNA polymerase sigma-70 region 2" evidence="6">
    <location>
        <begin position="22"/>
        <end position="83"/>
    </location>
</feature>
<evidence type="ECO:0000256" key="5">
    <source>
        <dbReference type="SAM" id="MobiDB-lite"/>
    </source>
</evidence>
<dbReference type="RefSeq" id="WP_089329106.1">
    <property type="nucleotide sequence ID" value="NZ_FZOR01000032.1"/>
</dbReference>
<dbReference type="InterPro" id="IPR013325">
    <property type="entry name" value="RNA_pol_sigma_r2"/>
</dbReference>
<feature type="region of interest" description="Disordered" evidence="5">
    <location>
        <begin position="442"/>
        <end position="607"/>
    </location>
</feature>
<dbReference type="PANTHER" id="PTHR43133">
    <property type="entry name" value="RNA POLYMERASE ECF-TYPE SIGMA FACTO"/>
    <property type="match status" value="1"/>
</dbReference>
<evidence type="ECO:0000256" key="2">
    <source>
        <dbReference type="ARBA" id="ARBA00023082"/>
    </source>
</evidence>
<gene>
    <name evidence="7" type="ORF">SAMN05443665_103275</name>
</gene>
<feature type="region of interest" description="Disordered" evidence="5">
    <location>
        <begin position="334"/>
        <end position="367"/>
    </location>
</feature>
<keyword evidence="1" id="KW-0805">Transcription regulation</keyword>
<dbReference type="PANTHER" id="PTHR43133:SF8">
    <property type="entry name" value="RNA POLYMERASE SIGMA FACTOR HI_1459-RELATED"/>
    <property type="match status" value="1"/>
</dbReference>
<keyword evidence="4" id="KW-0804">Transcription</keyword>
<feature type="compositionally biased region" description="Low complexity" evidence="5">
    <location>
        <begin position="582"/>
        <end position="607"/>
    </location>
</feature>
<dbReference type="Proteomes" id="UP000198318">
    <property type="component" value="Unassembled WGS sequence"/>
</dbReference>
<dbReference type="GO" id="GO:0016987">
    <property type="term" value="F:sigma factor activity"/>
    <property type="evidence" value="ECO:0007669"/>
    <property type="project" value="UniProtKB-KW"/>
</dbReference>
<evidence type="ECO:0000259" key="6">
    <source>
        <dbReference type="Pfam" id="PF04542"/>
    </source>
</evidence>
<dbReference type="OrthoDB" id="3492533at2"/>
<dbReference type="Pfam" id="PF04542">
    <property type="entry name" value="Sigma70_r2"/>
    <property type="match status" value="1"/>
</dbReference>